<dbReference type="InterPro" id="IPR008331">
    <property type="entry name" value="Ferritin_DPS_dom"/>
</dbReference>
<dbReference type="PANTHER" id="PTHR42932">
    <property type="entry name" value="GENERAL STRESS PROTEIN 20U"/>
    <property type="match status" value="1"/>
</dbReference>
<gene>
    <name evidence="4" type="ORF">HRI96_09585</name>
</gene>
<dbReference type="RefSeq" id="WP_210117139.1">
    <property type="nucleotide sequence ID" value="NZ_CP054257.1"/>
</dbReference>
<organism evidence="4 5">
    <name type="scientific">Treponema parvum</name>
    <dbReference type="NCBI Taxonomy" id="138851"/>
    <lineage>
        <taxon>Bacteria</taxon>
        <taxon>Pseudomonadati</taxon>
        <taxon>Spirochaetota</taxon>
        <taxon>Spirochaetia</taxon>
        <taxon>Spirochaetales</taxon>
        <taxon>Treponemataceae</taxon>
        <taxon>Treponema</taxon>
    </lineage>
</organism>
<dbReference type="InterPro" id="IPR023188">
    <property type="entry name" value="DPS_DNA-bd_CS"/>
</dbReference>
<evidence type="ECO:0000313" key="4">
    <source>
        <dbReference type="EMBL" id="QTQ12426.1"/>
    </source>
</evidence>
<dbReference type="AlphaFoldDB" id="A0A975F0X6"/>
<proteinExistence type="inferred from homology"/>
<evidence type="ECO:0000313" key="5">
    <source>
        <dbReference type="Proteomes" id="UP000671995"/>
    </source>
</evidence>
<dbReference type="PRINTS" id="PR01346">
    <property type="entry name" value="HELNAPAPROT"/>
</dbReference>
<dbReference type="InterPro" id="IPR009078">
    <property type="entry name" value="Ferritin-like_SF"/>
</dbReference>
<dbReference type="InterPro" id="IPR012347">
    <property type="entry name" value="Ferritin-like"/>
</dbReference>
<sequence length="146" mass="16713">MTKELETKLNLYLANQMIDYVKKHNLHWNLKGNSFFTLHAKLEELYDETSDILDEVAERILALGGNPVSNMKEALAMATIKELEDGPKSTEQTIRALVSDTDYWIKDSKEIVEIAEKEGDGVTADMFNGYTKEYQKLAWMLKAYNS</sequence>
<dbReference type="SUPFAM" id="SSF47240">
    <property type="entry name" value="Ferritin-like"/>
    <property type="match status" value="1"/>
</dbReference>
<dbReference type="PROSITE" id="PS00818">
    <property type="entry name" value="DPS_1"/>
    <property type="match status" value="1"/>
</dbReference>
<reference evidence="4" key="2">
    <citation type="journal article" date="2021" name="Microbiol. Resour. Announc.">
        <title>Complete Genome Sequences of Three Human Oral Treponema parvum Isolates.</title>
        <authorList>
            <person name="Zeng H."/>
            <person name="Watt R.M."/>
        </authorList>
    </citation>
    <scope>NUCLEOTIDE SEQUENCE</scope>
    <source>
        <strain evidence="4">ATCC 700773</strain>
    </source>
</reference>
<dbReference type="GO" id="GO:0016722">
    <property type="term" value="F:oxidoreductase activity, acting on metal ions"/>
    <property type="evidence" value="ECO:0007669"/>
    <property type="project" value="InterPro"/>
</dbReference>
<dbReference type="PANTHER" id="PTHR42932:SF1">
    <property type="entry name" value="GENERAL STRESS PROTEIN 20U"/>
    <property type="match status" value="1"/>
</dbReference>
<protein>
    <submittedName>
        <fullName evidence="4">DNA starvation/stationary phase protection protein</fullName>
    </submittedName>
</protein>
<dbReference type="CDD" id="cd01043">
    <property type="entry name" value="DPS"/>
    <property type="match status" value="1"/>
</dbReference>
<accession>A0A975F0X6</accession>
<dbReference type="Pfam" id="PF00210">
    <property type="entry name" value="Ferritin"/>
    <property type="match status" value="1"/>
</dbReference>
<reference evidence="4" key="1">
    <citation type="submission" date="2020-05" db="EMBL/GenBank/DDBJ databases">
        <authorList>
            <person name="Zeng H."/>
            <person name="Chan Y.K."/>
            <person name="Watt R.M."/>
        </authorList>
    </citation>
    <scope>NUCLEOTIDE SEQUENCE</scope>
    <source>
        <strain evidence="4">ATCC 700773</strain>
    </source>
</reference>
<dbReference type="EMBL" id="CP054257">
    <property type="protein sequence ID" value="QTQ12426.1"/>
    <property type="molecule type" value="Genomic_DNA"/>
</dbReference>
<evidence type="ECO:0000259" key="3">
    <source>
        <dbReference type="Pfam" id="PF00210"/>
    </source>
</evidence>
<evidence type="ECO:0000256" key="1">
    <source>
        <dbReference type="ARBA" id="ARBA00009497"/>
    </source>
</evidence>
<dbReference type="PROSITE" id="PS00819">
    <property type="entry name" value="DPS_2"/>
    <property type="match status" value="1"/>
</dbReference>
<feature type="domain" description="Ferritin/DPS" evidence="3">
    <location>
        <begin position="8"/>
        <end position="144"/>
    </location>
</feature>
<dbReference type="Gene3D" id="1.20.1260.10">
    <property type="match status" value="1"/>
</dbReference>
<name>A0A975F0X6_9SPIR</name>
<dbReference type="Proteomes" id="UP000671995">
    <property type="component" value="Chromosome"/>
</dbReference>
<dbReference type="InterPro" id="IPR002177">
    <property type="entry name" value="DPS_DNA-bd"/>
</dbReference>
<dbReference type="PIRSF" id="PIRSF005900">
    <property type="entry name" value="Dps"/>
    <property type="match status" value="1"/>
</dbReference>
<comment type="similarity">
    <text evidence="1 2">Belongs to the Dps family.</text>
</comment>
<dbReference type="GO" id="GO:0008199">
    <property type="term" value="F:ferric iron binding"/>
    <property type="evidence" value="ECO:0007669"/>
    <property type="project" value="InterPro"/>
</dbReference>
<evidence type="ECO:0000256" key="2">
    <source>
        <dbReference type="RuleBase" id="RU003875"/>
    </source>
</evidence>